<dbReference type="Gene3D" id="3.30.900.10">
    <property type="entry name" value="HORMA domain"/>
    <property type="match status" value="1"/>
</dbReference>
<evidence type="ECO:0000313" key="4">
    <source>
        <dbReference type="Proteomes" id="UP001165085"/>
    </source>
</evidence>
<dbReference type="GO" id="GO:0016035">
    <property type="term" value="C:zeta DNA polymerase complex"/>
    <property type="evidence" value="ECO:0007669"/>
    <property type="project" value="TreeGrafter"/>
</dbReference>
<dbReference type="Proteomes" id="UP001165085">
    <property type="component" value="Unassembled WGS sequence"/>
</dbReference>
<gene>
    <name evidence="3" type="ORF">TrST_g2475</name>
</gene>
<feature type="region of interest" description="Disordered" evidence="1">
    <location>
        <begin position="152"/>
        <end position="171"/>
    </location>
</feature>
<dbReference type="PROSITE" id="PS50815">
    <property type="entry name" value="HORMA"/>
    <property type="match status" value="1"/>
</dbReference>
<dbReference type="EMBL" id="BRXY01000094">
    <property type="protein sequence ID" value="GMH64360.1"/>
    <property type="molecule type" value="Genomic_DNA"/>
</dbReference>
<sequence length="267" mass="29555">MDATGTGNPTFHLLSESLELCIHTVLYCRQLYPASIFAPVTFLGLQIHVCRHDKINKYISDTVRVASEGILRGDIDSVVLTFFDEEANRFASLREGRTLTGGSQTNSAGSAQLSQLTASPAKSPRTGEFQNGILERFVFDFDSSLLKRHFQSTKPAAGSRGNDRGGQFPSKSLSNSFRNLLLRLTTTPPRTYPGSTSFRLGLQLAEVTKRDVEENQVLCDALTGSEWFEEEKRNIYVARDRGVLKPIKSVVSSEQGISLEVYVEKVV</sequence>
<proteinExistence type="predicted"/>
<organism evidence="3 4">
    <name type="scientific">Triparma strigata</name>
    <dbReference type="NCBI Taxonomy" id="1606541"/>
    <lineage>
        <taxon>Eukaryota</taxon>
        <taxon>Sar</taxon>
        <taxon>Stramenopiles</taxon>
        <taxon>Ochrophyta</taxon>
        <taxon>Bolidophyceae</taxon>
        <taxon>Parmales</taxon>
        <taxon>Triparmaceae</taxon>
        <taxon>Triparma</taxon>
    </lineage>
</organism>
<dbReference type="PANTHER" id="PTHR11842">
    <property type="entry name" value="MITOTIC SPINDLE ASSEMBLY CHECKPOINT PROTEIN MAD2"/>
    <property type="match status" value="1"/>
</dbReference>
<dbReference type="InterPro" id="IPR036570">
    <property type="entry name" value="HORMA_dom_sf"/>
</dbReference>
<dbReference type="OrthoDB" id="21254at2759"/>
<dbReference type="SUPFAM" id="SSF56019">
    <property type="entry name" value="The spindle assembly checkpoint protein mad2"/>
    <property type="match status" value="1"/>
</dbReference>
<name>A0A9W7AAN7_9STRA</name>
<dbReference type="InterPro" id="IPR003511">
    <property type="entry name" value="HORMA_dom"/>
</dbReference>
<dbReference type="AlphaFoldDB" id="A0A9W7AAN7"/>
<evidence type="ECO:0000256" key="1">
    <source>
        <dbReference type="SAM" id="MobiDB-lite"/>
    </source>
</evidence>
<accession>A0A9W7AAN7</accession>
<feature type="region of interest" description="Disordered" evidence="1">
    <location>
        <begin position="98"/>
        <end position="125"/>
    </location>
</feature>
<reference evidence="4" key="1">
    <citation type="journal article" date="2023" name="Commun. Biol.">
        <title>Genome analysis of Parmales, the sister group of diatoms, reveals the evolutionary specialization of diatoms from phago-mixotrophs to photoautotrophs.</title>
        <authorList>
            <person name="Ban H."/>
            <person name="Sato S."/>
            <person name="Yoshikawa S."/>
            <person name="Yamada K."/>
            <person name="Nakamura Y."/>
            <person name="Ichinomiya M."/>
            <person name="Sato N."/>
            <person name="Blanc-Mathieu R."/>
            <person name="Endo H."/>
            <person name="Kuwata A."/>
            <person name="Ogata H."/>
        </authorList>
    </citation>
    <scope>NUCLEOTIDE SEQUENCE [LARGE SCALE GENOMIC DNA]</scope>
    <source>
        <strain evidence="4">NIES 3701</strain>
    </source>
</reference>
<dbReference type="InterPro" id="IPR045091">
    <property type="entry name" value="Mad2-like"/>
</dbReference>
<evidence type="ECO:0000313" key="3">
    <source>
        <dbReference type="EMBL" id="GMH64360.1"/>
    </source>
</evidence>
<comment type="caution">
    <text evidence="3">The sequence shown here is derived from an EMBL/GenBank/DDBJ whole genome shotgun (WGS) entry which is preliminary data.</text>
</comment>
<keyword evidence="4" id="KW-1185">Reference proteome</keyword>
<evidence type="ECO:0000259" key="2">
    <source>
        <dbReference type="PROSITE" id="PS50815"/>
    </source>
</evidence>
<feature type="compositionally biased region" description="Polar residues" evidence="1">
    <location>
        <begin position="100"/>
        <end position="120"/>
    </location>
</feature>
<protein>
    <recommendedName>
        <fullName evidence="2">HORMA domain-containing protein</fullName>
    </recommendedName>
</protein>
<feature type="domain" description="HORMA" evidence="2">
    <location>
        <begin position="8"/>
        <end position="261"/>
    </location>
</feature>
<dbReference type="PANTHER" id="PTHR11842:SF10">
    <property type="entry name" value="MITOTIC SPINDLE ASSEMBLY CHECKPOINT PROTEIN MAD2B"/>
    <property type="match status" value="1"/>
</dbReference>